<evidence type="ECO:0000313" key="12">
    <source>
        <dbReference type="EMBL" id="PFX21946.1"/>
    </source>
</evidence>
<dbReference type="OrthoDB" id="5987712at2759"/>
<feature type="domain" description="Integrase catalytic" evidence="11">
    <location>
        <begin position="1"/>
        <end position="93"/>
    </location>
</feature>
<feature type="compositionally biased region" description="Polar residues" evidence="10">
    <location>
        <begin position="418"/>
        <end position="433"/>
    </location>
</feature>
<dbReference type="GO" id="GO:0003964">
    <property type="term" value="F:RNA-directed DNA polymerase activity"/>
    <property type="evidence" value="ECO:0007669"/>
    <property type="project" value="UniProtKB-KW"/>
</dbReference>
<keyword evidence="8" id="KW-0239">DNA-directed DNA polymerase</keyword>
<dbReference type="GO" id="GO:0004519">
    <property type="term" value="F:endonuclease activity"/>
    <property type="evidence" value="ECO:0007669"/>
    <property type="project" value="UniProtKB-KW"/>
</dbReference>
<dbReference type="InterPro" id="IPR057670">
    <property type="entry name" value="SH3_retrovirus"/>
</dbReference>
<dbReference type="InterPro" id="IPR012337">
    <property type="entry name" value="RNaseH-like_sf"/>
</dbReference>
<keyword evidence="4" id="KW-0378">Hydrolase</keyword>
<dbReference type="InterPro" id="IPR039537">
    <property type="entry name" value="Retrotran_Ty1/copia-like"/>
</dbReference>
<dbReference type="GO" id="GO:0016787">
    <property type="term" value="F:hydrolase activity"/>
    <property type="evidence" value="ECO:0007669"/>
    <property type="project" value="UniProtKB-KW"/>
</dbReference>
<keyword evidence="7" id="KW-0695">RNA-directed DNA polymerase</keyword>
<keyword evidence="8" id="KW-0808">Transferase</keyword>
<keyword evidence="6" id="KW-0229">DNA integration</keyword>
<evidence type="ECO:0000259" key="11">
    <source>
        <dbReference type="PROSITE" id="PS50994"/>
    </source>
</evidence>
<protein>
    <submittedName>
        <fullName evidence="12">Retrovirus-related Pol polyprotein from transposon TNT 1-94</fullName>
    </submittedName>
</protein>
<keyword evidence="5" id="KW-0460">Magnesium</keyword>
<dbReference type="CDD" id="cd09272">
    <property type="entry name" value="RNase_HI_RT_Ty1"/>
    <property type="match status" value="1"/>
</dbReference>
<dbReference type="InterPro" id="IPR001584">
    <property type="entry name" value="Integrase_cat-core"/>
</dbReference>
<accession>A0A2B4RXR0</accession>
<dbReference type="Gene3D" id="3.30.420.10">
    <property type="entry name" value="Ribonuclease H-like superfamily/Ribonuclease H"/>
    <property type="match status" value="1"/>
</dbReference>
<dbReference type="GO" id="GO:0046872">
    <property type="term" value="F:metal ion binding"/>
    <property type="evidence" value="ECO:0007669"/>
    <property type="project" value="UniProtKB-KW"/>
</dbReference>
<proteinExistence type="predicted"/>
<reference evidence="13" key="1">
    <citation type="journal article" date="2017" name="bioRxiv">
        <title>Comparative analysis of the genomes of Stylophora pistillata and Acropora digitifera provides evidence for extensive differences between species of corals.</title>
        <authorList>
            <person name="Voolstra C.R."/>
            <person name="Li Y."/>
            <person name="Liew Y.J."/>
            <person name="Baumgarten S."/>
            <person name="Zoccola D."/>
            <person name="Flot J.-F."/>
            <person name="Tambutte S."/>
            <person name="Allemand D."/>
            <person name="Aranda M."/>
        </authorList>
    </citation>
    <scope>NUCLEOTIDE SEQUENCE [LARGE SCALE GENOMIC DNA]</scope>
</reference>
<dbReference type="STRING" id="50429.A0A2B4RXR0"/>
<dbReference type="PANTHER" id="PTHR42648">
    <property type="entry name" value="TRANSPOSASE, PUTATIVE-RELATED"/>
    <property type="match status" value="1"/>
</dbReference>
<dbReference type="SUPFAM" id="SSF53098">
    <property type="entry name" value="Ribonuclease H-like"/>
    <property type="match status" value="1"/>
</dbReference>
<dbReference type="Pfam" id="PF25597">
    <property type="entry name" value="SH3_retrovirus"/>
    <property type="match status" value="1"/>
</dbReference>
<evidence type="ECO:0000256" key="4">
    <source>
        <dbReference type="ARBA" id="ARBA00022801"/>
    </source>
</evidence>
<feature type="region of interest" description="Disordered" evidence="10">
    <location>
        <begin position="418"/>
        <end position="443"/>
    </location>
</feature>
<dbReference type="EMBL" id="LSMT01000257">
    <property type="protein sequence ID" value="PFX21946.1"/>
    <property type="molecule type" value="Genomic_DNA"/>
</dbReference>
<dbReference type="GO" id="GO:0006310">
    <property type="term" value="P:DNA recombination"/>
    <property type="evidence" value="ECO:0007669"/>
    <property type="project" value="UniProtKB-KW"/>
</dbReference>
<dbReference type="GO" id="GO:0003887">
    <property type="term" value="F:DNA-directed DNA polymerase activity"/>
    <property type="evidence" value="ECO:0007669"/>
    <property type="project" value="UniProtKB-KW"/>
</dbReference>
<keyword evidence="9" id="KW-0233">DNA recombination</keyword>
<keyword evidence="8" id="KW-0548">Nucleotidyltransferase</keyword>
<evidence type="ECO:0000256" key="8">
    <source>
        <dbReference type="ARBA" id="ARBA00022932"/>
    </source>
</evidence>
<evidence type="ECO:0000256" key="3">
    <source>
        <dbReference type="ARBA" id="ARBA00022759"/>
    </source>
</evidence>
<keyword evidence="13" id="KW-1185">Reference proteome</keyword>
<dbReference type="GO" id="GO:0015074">
    <property type="term" value="P:DNA integration"/>
    <property type="evidence" value="ECO:0007669"/>
    <property type="project" value="UniProtKB-KW"/>
</dbReference>
<dbReference type="InterPro" id="IPR036397">
    <property type="entry name" value="RNaseH_sf"/>
</dbReference>
<name>A0A2B4RXR0_STYPI</name>
<evidence type="ECO:0000256" key="7">
    <source>
        <dbReference type="ARBA" id="ARBA00022918"/>
    </source>
</evidence>
<evidence type="ECO:0000256" key="5">
    <source>
        <dbReference type="ARBA" id="ARBA00022842"/>
    </source>
</evidence>
<dbReference type="GO" id="GO:0003676">
    <property type="term" value="F:nucleic acid binding"/>
    <property type="evidence" value="ECO:0007669"/>
    <property type="project" value="InterPro"/>
</dbReference>
<evidence type="ECO:0000256" key="2">
    <source>
        <dbReference type="ARBA" id="ARBA00022723"/>
    </source>
</evidence>
<keyword evidence="2" id="KW-0479">Metal-binding</keyword>
<evidence type="ECO:0000256" key="1">
    <source>
        <dbReference type="ARBA" id="ARBA00022722"/>
    </source>
</evidence>
<evidence type="ECO:0000313" key="13">
    <source>
        <dbReference type="Proteomes" id="UP000225706"/>
    </source>
</evidence>
<organism evidence="12 13">
    <name type="scientific">Stylophora pistillata</name>
    <name type="common">Smooth cauliflower coral</name>
    <dbReference type="NCBI Taxonomy" id="50429"/>
    <lineage>
        <taxon>Eukaryota</taxon>
        <taxon>Metazoa</taxon>
        <taxon>Cnidaria</taxon>
        <taxon>Anthozoa</taxon>
        <taxon>Hexacorallia</taxon>
        <taxon>Scleractinia</taxon>
        <taxon>Astrocoeniina</taxon>
        <taxon>Pocilloporidae</taxon>
        <taxon>Stylophora</taxon>
    </lineage>
</organism>
<dbReference type="Proteomes" id="UP000225706">
    <property type="component" value="Unassembled WGS sequence"/>
</dbReference>
<evidence type="ECO:0000256" key="9">
    <source>
        <dbReference type="ARBA" id="ARBA00023172"/>
    </source>
</evidence>
<comment type="caution">
    <text evidence="12">The sequence shown here is derived from an EMBL/GenBank/DDBJ whole genome shotgun (WGS) entry which is preliminary data.</text>
</comment>
<gene>
    <name evidence="12" type="ORF">AWC38_SpisGene13548</name>
</gene>
<keyword evidence="3" id="KW-0255">Endonuclease</keyword>
<evidence type="ECO:0000256" key="6">
    <source>
        <dbReference type="ARBA" id="ARBA00022908"/>
    </source>
</evidence>
<sequence>MAANICLLNYRTILKEKGIRHELTVPHSLQRNGVAERINRTSVESARSLIAHAALSDSFWAEVVSTAAYVRNRLPTMALKENETPYKRWYGRKADVGHLRISGCMAYAHVPDSERRKLDRKSKKIRFVGYSLTSKGYRYSDETNRKMYIRRDMEFKENDLARAFAVQNNLLIPQMDVETAFLNGKLDEEIYMQQPEGYVKPGEEYLYIGVCTVEDVKNKQVFLHQGHDVEKMVETFGQTETKSVSTPAYLNAKLQKEDGFNRPVDVTSYQSIVGSPTQNHLTARKRILRYVKATAYLGLSYKKYTGGNLIGYSDVDWVGDMDDCHSTSGNVFSLACGAVSWLNKELATVVLSTTESEYAAIKMKVKEKIILKSRASSDSDISKERKMVTANISEREYLPVDRKVEEYLEGLQETYSEITQPSDTGVGTQSSAPSEYGLDKDEGDRLQKLERLEVSFKDVMDNWISFYEAFRDA</sequence>
<dbReference type="PANTHER" id="PTHR42648:SF11">
    <property type="entry name" value="TRANSPOSON TY4-P GAG-POL POLYPROTEIN"/>
    <property type="match status" value="1"/>
</dbReference>
<keyword evidence="1" id="KW-0540">Nuclease</keyword>
<dbReference type="PROSITE" id="PS50994">
    <property type="entry name" value="INTEGRASE"/>
    <property type="match status" value="1"/>
</dbReference>
<evidence type="ECO:0000256" key="10">
    <source>
        <dbReference type="SAM" id="MobiDB-lite"/>
    </source>
</evidence>
<dbReference type="AlphaFoldDB" id="A0A2B4RXR0"/>